<dbReference type="AlphaFoldDB" id="A0A0C2Y304"/>
<reference evidence="3" key="2">
    <citation type="submission" date="2015-01" db="EMBL/GenBank/DDBJ databases">
        <title>Evolutionary Origins and Diversification of the Mycorrhizal Mutualists.</title>
        <authorList>
            <consortium name="DOE Joint Genome Institute"/>
            <consortium name="Mycorrhizal Genomics Consortium"/>
            <person name="Kohler A."/>
            <person name="Kuo A."/>
            <person name="Nagy L.G."/>
            <person name="Floudas D."/>
            <person name="Copeland A."/>
            <person name="Barry K.W."/>
            <person name="Cichocki N."/>
            <person name="Veneault-Fourrey C."/>
            <person name="LaButti K."/>
            <person name="Lindquist E.A."/>
            <person name="Lipzen A."/>
            <person name="Lundell T."/>
            <person name="Morin E."/>
            <person name="Murat C."/>
            <person name="Riley R."/>
            <person name="Ohm R."/>
            <person name="Sun H."/>
            <person name="Tunlid A."/>
            <person name="Henrissat B."/>
            <person name="Grigoriev I.V."/>
            <person name="Hibbett D.S."/>
            <person name="Martin F."/>
        </authorList>
    </citation>
    <scope>NUCLEOTIDE SEQUENCE [LARGE SCALE GENOMIC DNA]</scope>
    <source>
        <strain evidence="3">h7</strain>
    </source>
</reference>
<accession>A0A0C2Y304</accession>
<feature type="compositionally biased region" description="Basic and acidic residues" evidence="1">
    <location>
        <begin position="66"/>
        <end position="75"/>
    </location>
</feature>
<dbReference type="Proteomes" id="UP000053424">
    <property type="component" value="Unassembled WGS sequence"/>
</dbReference>
<evidence type="ECO:0000313" key="2">
    <source>
        <dbReference type="EMBL" id="KIM35472.1"/>
    </source>
</evidence>
<reference evidence="2 3" key="1">
    <citation type="submission" date="2014-04" db="EMBL/GenBank/DDBJ databases">
        <authorList>
            <consortium name="DOE Joint Genome Institute"/>
            <person name="Kuo A."/>
            <person name="Gay G."/>
            <person name="Dore J."/>
            <person name="Kohler A."/>
            <person name="Nagy L.G."/>
            <person name="Floudas D."/>
            <person name="Copeland A."/>
            <person name="Barry K.W."/>
            <person name="Cichocki N."/>
            <person name="Veneault-Fourrey C."/>
            <person name="LaButti K."/>
            <person name="Lindquist E.A."/>
            <person name="Lipzen A."/>
            <person name="Lundell T."/>
            <person name="Morin E."/>
            <person name="Murat C."/>
            <person name="Sun H."/>
            <person name="Tunlid A."/>
            <person name="Henrissat B."/>
            <person name="Grigoriev I.V."/>
            <person name="Hibbett D.S."/>
            <person name="Martin F."/>
            <person name="Nordberg H.P."/>
            <person name="Cantor M.N."/>
            <person name="Hua S.X."/>
        </authorList>
    </citation>
    <scope>NUCLEOTIDE SEQUENCE [LARGE SCALE GENOMIC DNA]</scope>
    <source>
        <strain evidence="3">h7</strain>
    </source>
</reference>
<sequence>MEGPVASGSRHVLNDIQPGQGAGESRHPCAQGQHYPIEAVSDRENFFSESHPHGPAERRHQRSKANRKEPYDQKKKGTRRGKTSSSTASDLSDPEEEEEEEYCPHQAIVCPYPVGQYHCGVLVNSAKAMFKHLKDGHLVSPLKTESANAHLGGRCPLVDICDDRMKGGSIHRHVMEHFFHFICMASEWGCGATYARCYDLKRHCRGDHNMVLPGKVLDYAVRKKEWN</sequence>
<dbReference type="OrthoDB" id="2664007at2759"/>
<protein>
    <submittedName>
        <fullName evidence="2">Uncharacterized protein</fullName>
    </submittedName>
</protein>
<dbReference type="EMBL" id="KN831820">
    <property type="protein sequence ID" value="KIM35472.1"/>
    <property type="molecule type" value="Genomic_DNA"/>
</dbReference>
<organism evidence="2 3">
    <name type="scientific">Hebeloma cylindrosporum</name>
    <dbReference type="NCBI Taxonomy" id="76867"/>
    <lineage>
        <taxon>Eukaryota</taxon>
        <taxon>Fungi</taxon>
        <taxon>Dikarya</taxon>
        <taxon>Basidiomycota</taxon>
        <taxon>Agaricomycotina</taxon>
        <taxon>Agaricomycetes</taxon>
        <taxon>Agaricomycetidae</taxon>
        <taxon>Agaricales</taxon>
        <taxon>Agaricineae</taxon>
        <taxon>Hymenogastraceae</taxon>
        <taxon>Hebeloma</taxon>
    </lineage>
</organism>
<gene>
    <name evidence="2" type="ORF">M413DRAFT_449759</name>
</gene>
<evidence type="ECO:0000256" key="1">
    <source>
        <dbReference type="SAM" id="MobiDB-lite"/>
    </source>
</evidence>
<name>A0A0C2Y304_HEBCY</name>
<feature type="region of interest" description="Disordered" evidence="1">
    <location>
        <begin position="1"/>
        <end position="98"/>
    </location>
</feature>
<dbReference type="HOGENOM" id="CLU_1219809_0_0_1"/>
<evidence type="ECO:0000313" key="3">
    <source>
        <dbReference type="Proteomes" id="UP000053424"/>
    </source>
</evidence>
<proteinExistence type="predicted"/>
<keyword evidence="3" id="KW-1185">Reference proteome</keyword>
<feature type="compositionally biased region" description="Basic and acidic residues" evidence="1">
    <location>
        <begin position="40"/>
        <end position="58"/>
    </location>
</feature>